<dbReference type="Proteomes" id="UP001054889">
    <property type="component" value="Unassembled WGS sequence"/>
</dbReference>
<dbReference type="PANTHER" id="PTHR11247">
    <property type="entry name" value="PALMITOYL-PROTEIN THIOESTERASE/DOLICHYLDIPHOSPHATASE 1"/>
    <property type="match status" value="1"/>
</dbReference>
<reference evidence="4" key="1">
    <citation type="journal article" date="2018" name="DNA Res.">
        <title>Multiple hybrid de novo genome assembly of finger millet, an orphan allotetraploid crop.</title>
        <authorList>
            <person name="Hatakeyama M."/>
            <person name="Aluri S."/>
            <person name="Balachadran M.T."/>
            <person name="Sivarajan S.R."/>
            <person name="Patrignani A."/>
            <person name="Gruter S."/>
            <person name="Poveda L."/>
            <person name="Shimizu-Inatsugi R."/>
            <person name="Baeten J."/>
            <person name="Francoijs K.J."/>
            <person name="Nataraja K.N."/>
            <person name="Reddy Y.A.N."/>
            <person name="Phadnis S."/>
            <person name="Ravikumar R.L."/>
            <person name="Schlapbach R."/>
            <person name="Sreeman S.M."/>
            <person name="Shimizu K.K."/>
        </authorList>
    </citation>
    <scope>NUCLEOTIDE SEQUENCE</scope>
</reference>
<keyword evidence="2" id="KW-1133">Transmembrane helix</keyword>
<comment type="caution">
    <text evidence="4">The sequence shown here is derived from an EMBL/GenBank/DDBJ whole genome shotgun (WGS) entry which is preliminary data.</text>
</comment>
<dbReference type="EMBL" id="BQKI01000001">
    <property type="protein sequence ID" value="GJM86564.1"/>
    <property type="molecule type" value="Genomic_DNA"/>
</dbReference>
<dbReference type="SMART" id="SM00014">
    <property type="entry name" value="acidPPc"/>
    <property type="match status" value="1"/>
</dbReference>
<dbReference type="FunFam" id="1.20.144.10:FF:000026">
    <property type="entry name" value="Lipid phosphate phosphatase epsilon 2 chloroplastic"/>
    <property type="match status" value="1"/>
</dbReference>
<reference evidence="4" key="2">
    <citation type="submission" date="2021-12" db="EMBL/GenBank/DDBJ databases">
        <title>Resequencing data analysis of finger millet.</title>
        <authorList>
            <person name="Hatakeyama M."/>
            <person name="Aluri S."/>
            <person name="Balachadran M.T."/>
            <person name="Sivarajan S.R."/>
            <person name="Poveda L."/>
            <person name="Shimizu-Inatsugi R."/>
            <person name="Schlapbach R."/>
            <person name="Sreeman S.M."/>
            <person name="Shimizu K.K."/>
        </authorList>
    </citation>
    <scope>NUCLEOTIDE SEQUENCE</scope>
</reference>
<dbReference type="AlphaFoldDB" id="A0AAV5BJG1"/>
<dbReference type="InterPro" id="IPR000326">
    <property type="entry name" value="PAP2/HPO"/>
</dbReference>
<dbReference type="InterPro" id="IPR036938">
    <property type="entry name" value="PAP2/HPO_sf"/>
</dbReference>
<dbReference type="SUPFAM" id="SSF48317">
    <property type="entry name" value="Acid phosphatase/Vanadium-dependent haloperoxidase"/>
    <property type="match status" value="1"/>
</dbReference>
<organism evidence="4 5">
    <name type="scientific">Eleusine coracana subsp. coracana</name>
    <dbReference type="NCBI Taxonomy" id="191504"/>
    <lineage>
        <taxon>Eukaryota</taxon>
        <taxon>Viridiplantae</taxon>
        <taxon>Streptophyta</taxon>
        <taxon>Embryophyta</taxon>
        <taxon>Tracheophyta</taxon>
        <taxon>Spermatophyta</taxon>
        <taxon>Magnoliopsida</taxon>
        <taxon>Liliopsida</taxon>
        <taxon>Poales</taxon>
        <taxon>Poaceae</taxon>
        <taxon>PACMAD clade</taxon>
        <taxon>Chloridoideae</taxon>
        <taxon>Cynodonteae</taxon>
        <taxon>Eleusininae</taxon>
        <taxon>Eleusine</taxon>
    </lineage>
</organism>
<evidence type="ECO:0000313" key="4">
    <source>
        <dbReference type="EMBL" id="GJM86564.1"/>
    </source>
</evidence>
<feature type="transmembrane region" description="Helical" evidence="2">
    <location>
        <begin position="180"/>
        <end position="199"/>
    </location>
</feature>
<keyword evidence="2" id="KW-0812">Transmembrane</keyword>
<feature type="transmembrane region" description="Helical" evidence="2">
    <location>
        <begin position="117"/>
        <end position="134"/>
    </location>
</feature>
<evidence type="ECO:0000256" key="2">
    <source>
        <dbReference type="SAM" id="Phobius"/>
    </source>
</evidence>
<evidence type="ECO:0000256" key="1">
    <source>
        <dbReference type="ARBA" id="ARBA00022801"/>
    </source>
</evidence>
<dbReference type="GO" id="GO:0047874">
    <property type="term" value="F:dolichyldiphosphatase activity"/>
    <property type="evidence" value="ECO:0007669"/>
    <property type="project" value="TreeGrafter"/>
</dbReference>
<dbReference type="GO" id="GO:0005789">
    <property type="term" value="C:endoplasmic reticulum membrane"/>
    <property type="evidence" value="ECO:0007669"/>
    <property type="project" value="TreeGrafter"/>
</dbReference>
<sequence length="270" mass="29724">MTCLLFATSSPRSYLIAPVSQRPHCKDRFLLPSVHQRPRLRLGVRMVEMARIGAGASPEVGVPGEGDAMLGVEESPGGRRKVARWSSSVETTLNRMSKWLVSACFSFAALWKHDVEIMWILLGAVANSLLSLILKKMLNHERPTPALRSDPGMPSSHAQSIFYGATILDLSLFYWLGTNYLTMILAPAVLSVAIYLSWLRVSQGLHTLNQVIVGATVGSAFSVLWFVLWHSLMQAALTSSPLLRNVVVLGSSAFVLGFGIYVIRNWLTDE</sequence>
<gene>
    <name evidence="4" type="primary">ga02433</name>
    <name evidence="4" type="ORF">PR202_ga02433</name>
</gene>
<dbReference type="Gene3D" id="1.20.144.10">
    <property type="entry name" value="Phosphatidic acid phosphatase type 2/haloperoxidase"/>
    <property type="match status" value="1"/>
</dbReference>
<protein>
    <recommendedName>
        <fullName evidence="3">Phosphatidic acid phosphatase type 2/haloperoxidase domain-containing protein</fullName>
    </recommendedName>
</protein>
<dbReference type="GO" id="GO:0006487">
    <property type="term" value="P:protein N-linked glycosylation"/>
    <property type="evidence" value="ECO:0007669"/>
    <property type="project" value="TreeGrafter"/>
</dbReference>
<accession>A0AAV5BJG1</accession>
<keyword evidence="2" id="KW-0472">Membrane</keyword>
<dbReference type="Pfam" id="PF01569">
    <property type="entry name" value="PAP2"/>
    <property type="match status" value="1"/>
</dbReference>
<evidence type="ECO:0000313" key="5">
    <source>
        <dbReference type="Proteomes" id="UP001054889"/>
    </source>
</evidence>
<feature type="transmembrane region" description="Helical" evidence="2">
    <location>
        <begin position="211"/>
        <end position="230"/>
    </location>
</feature>
<keyword evidence="1" id="KW-0378">Hydrolase</keyword>
<dbReference type="GO" id="GO:0008610">
    <property type="term" value="P:lipid biosynthetic process"/>
    <property type="evidence" value="ECO:0007669"/>
    <property type="project" value="TreeGrafter"/>
</dbReference>
<name>A0AAV5BJG1_ELECO</name>
<dbReference type="PANTHER" id="PTHR11247:SF40">
    <property type="entry name" value="LIPID PHOSPHATE PHOSPHATASE EPSILON 1, CHLOROPLASTIC"/>
    <property type="match status" value="1"/>
</dbReference>
<proteinExistence type="predicted"/>
<evidence type="ECO:0000259" key="3">
    <source>
        <dbReference type="SMART" id="SM00014"/>
    </source>
</evidence>
<keyword evidence="5" id="KW-1185">Reference proteome</keyword>
<feature type="transmembrane region" description="Helical" evidence="2">
    <location>
        <begin position="242"/>
        <end position="263"/>
    </location>
</feature>
<feature type="domain" description="Phosphatidic acid phosphatase type 2/haloperoxidase" evidence="3">
    <location>
        <begin position="117"/>
        <end position="226"/>
    </location>
</feature>